<name>A0A835WIQ6_9CHLO</name>
<dbReference type="Proteomes" id="UP000613740">
    <property type="component" value="Unassembled WGS sequence"/>
</dbReference>
<dbReference type="Pfam" id="PF12799">
    <property type="entry name" value="LRR_4"/>
    <property type="match status" value="1"/>
</dbReference>
<dbReference type="AlphaFoldDB" id="A0A835WIQ6"/>
<reference evidence="5" key="1">
    <citation type="journal article" date="2020" name="bioRxiv">
        <title>Comparative genomics of Chlamydomonas.</title>
        <authorList>
            <person name="Craig R.J."/>
            <person name="Hasan A.R."/>
            <person name="Ness R.W."/>
            <person name="Keightley P.D."/>
        </authorList>
    </citation>
    <scope>NUCLEOTIDE SEQUENCE</scope>
    <source>
        <strain evidence="5">CCAP 11/173</strain>
    </source>
</reference>
<evidence type="ECO:0000256" key="3">
    <source>
        <dbReference type="ARBA" id="ARBA00022737"/>
    </source>
</evidence>
<dbReference type="InterPro" id="IPR032675">
    <property type="entry name" value="LRR_dom_sf"/>
</dbReference>
<comment type="caution">
    <text evidence="5">The sequence shown here is derived from an EMBL/GenBank/DDBJ whole genome shotgun (WGS) entry which is preliminary data.</text>
</comment>
<sequence length="282" mass="30300">MSIVRRPSGGGPGRVGSADGGPVLTRNSSLNGLTEEAIKGATQRFDVEIVFKFTWVNKGLTRMSGLERCINLVELNLSNNQIAKIEGLEGLTQLRRLVLTSNRITRLEPAASFAGLTKLEGLWLQDNRLGPGLEALGLQELGAALPGLRTLYLQNLDRSTPNPVCRADGYKRALLAALPGLTNLDGERSPAALNYAELAAEYDAFRAAPPAPKQVVLPDPAPWLAGVSTELPAGGGPAEAEVQQRYGKVVKSLDECEMLVHVLREESARFRQQLADKKAAQA</sequence>
<proteinExistence type="predicted"/>
<keyword evidence="2" id="KW-0433">Leucine-rich repeat</keyword>
<dbReference type="InterPro" id="IPR025875">
    <property type="entry name" value="Leu-rich_rpt_4"/>
</dbReference>
<dbReference type="InterPro" id="IPR050576">
    <property type="entry name" value="Cilia_flagella_integrity"/>
</dbReference>
<accession>A0A835WIQ6</accession>
<evidence type="ECO:0000313" key="6">
    <source>
        <dbReference type="Proteomes" id="UP000613740"/>
    </source>
</evidence>
<gene>
    <name evidence="5" type="ORF">HYH02_006736</name>
</gene>
<feature type="region of interest" description="Disordered" evidence="4">
    <location>
        <begin position="1"/>
        <end position="23"/>
    </location>
</feature>
<evidence type="ECO:0000256" key="2">
    <source>
        <dbReference type="ARBA" id="ARBA00022614"/>
    </source>
</evidence>
<dbReference type="GO" id="GO:0005930">
    <property type="term" value="C:axoneme"/>
    <property type="evidence" value="ECO:0007669"/>
    <property type="project" value="UniProtKB-SubCell"/>
</dbReference>
<protein>
    <recommendedName>
        <fullName evidence="7">Flagellar associated protein</fullName>
    </recommendedName>
</protein>
<keyword evidence="6" id="KW-1185">Reference proteome</keyword>
<dbReference type="EMBL" id="JAEHOD010000018">
    <property type="protein sequence ID" value="KAG2448151.1"/>
    <property type="molecule type" value="Genomic_DNA"/>
</dbReference>
<evidence type="ECO:0008006" key="7">
    <source>
        <dbReference type="Google" id="ProtNLM"/>
    </source>
</evidence>
<comment type="subcellular location">
    <subcellularLocation>
        <location evidence="1">Cytoplasm</location>
        <location evidence="1">Cytoskeleton</location>
        <location evidence="1">Cilium axoneme</location>
    </subcellularLocation>
</comment>
<dbReference type="SMART" id="SM00365">
    <property type="entry name" value="LRR_SD22"/>
    <property type="match status" value="3"/>
</dbReference>
<dbReference type="PANTHER" id="PTHR45973:SF35">
    <property type="entry name" value="LEUCINE-RICH REPEAT-CONTAINING PROTEIN 43"/>
    <property type="match status" value="1"/>
</dbReference>
<evidence type="ECO:0000256" key="1">
    <source>
        <dbReference type="ARBA" id="ARBA00004430"/>
    </source>
</evidence>
<evidence type="ECO:0000256" key="4">
    <source>
        <dbReference type="SAM" id="MobiDB-lite"/>
    </source>
</evidence>
<keyword evidence="3" id="KW-0677">Repeat</keyword>
<dbReference type="PANTHER" id="PTHR45973">
    <property type="entry name" value="PROTEIN PHOSPHATASE 1 REGULATORY SUBUNIT SDS22-RELATED"/>
    <property type="match status" value="1"/>
</dbReference>
<evidence type="ECO:0000313" key="5">
    <source>
        <dbReference type="EMBL" id="KAG2448151.1"/>
    </source>
</evidence>
<dbReference type="SUPFAM" id="SSF52058">
    <property type="entry name" value="L domain-like"/>
    <property type="match status" value="1"/>
</dbReference>
<dbReference type="Gene3D" id="3.80.10.10">
    <property type="entry name" value="Ribonuclease Inhibitor"/>
    <property type="match status" value="1"/>
</dbReference>
<dbReference type="InterPro" id="IPR001611">
    <property type="entry name" value="Leu-rich_rpt"/>
</dbReference>
<dbReference type="PROSITE" id="PS51450">
    <property type="entry name" value="LRR"/>
    <property type="match status" value="1"/>
</dbReference>
<dbReference type="OrthoDB" id="1517790at2759"/>
<organism evidence="5 6">
    <name type="scientific">Chlamydomonas schloesseri</name>
    <dbReference type="NCBI Taxonomy" id="2026947"/>
    <lineage>
        <taxon>Eukaryota</taxon>
        <taxon>Viridiplantae</taxon>
        <taxon>Chlorophyta</taxon>
        <taxon>core chlorophytes</taxon>
        <taxon>Chlorophyceae</taxon>
        <taxon>CS clade</taxon>
        <taxon>Chlamydomonadales</taxon>
        <taxon>Chlamydomonadaceae</taxon>
        <taxon>Chlamydomonas</taxon>
    </lineage>
</organism>